<evidence type="ECO:0000256" key="1">
    <source>
        <dbReference type="ARBA" id="ARBA00023125"/>
    </source>
</evidence>
<dbReference type="AlphaFoldDB" id="A0A2Z2P1A0"/>
<evidence type="ECO:0000313" key="6">
    <source>
        <dbReference type="Proteomes" id="UP000250079"/>
    </source>
</evidence>
<gene>
    <name evidence="5" type="primary">nicS</name>
    <name evidence="5" type="ORF">IMCC3135_16210</name>
</gene>
<reference evidence="5 6" key="1">
    <citation type="submission" date="2016-12" db="EMBL/GenBank/DDBJ databases">
        <authorList>
            <person name="Song W.-J."/>
            <person name="Kurnit D.M."/>
        </authorList>
    </citation>
    <scope>NUCLEOTIDE SEQUENCE [LARGE SCALE GENOMIC DNA]</scope>
    <source>
        <strain evidence="5 6">IMCC3135</strain>
    </source>
</reference>
<protein>
    <submittedName>
        <fullName evidence="5">HTH-type transcriptional repressor NicS</fullName>
    </submittedName>
</protein>
<proteinExistence type="predicted"/>
<dbReference type="SUPFAM" id="SSF46689">
    <property type="entry name" value="Homeodomain-like"/>
    <property type="match status" value="1"/>
</dbReference>
<dbReference type="Pfam" id="PF17938">
    <property type="entry name" value="TetR_C_29"/>
    <property type="match status" value="1"/>
</dbReference>
<dbReference type="GO" id="GO:0003677">
    <property type="term" value="F:DNA binding"/>
    <property type="evidence" value="ECO:0007669"/>
    <property type="project" value="UniProtKB-UniRule"/>
</dbReference>
<dbReference type="EMBL" id="CP018632">
    <property type="protein sequence ID" value="ASJ73324.1"/>
    <property type="molecule type" value="Genomic_DNA"/>
</dbReference>
<dbReference type="InterPro" id="IPR001647">
    <property type="entry name" value="HTH_TetR"/>
</dbReference>
<organism evidence="5 6">
    <name type="scientific">Granulosicoccus antarcticus IMCC3135</name>
    <dbReference type="NCBI Taxonomy" id="1192854"/>
    <lineage>
        <taxon>Bacteria</taxon>
        <taxon>Pseudomonadati</taxon>
        <taxon>Pseudomonadota</taxon>
        <taxon>Gammaproteobacteria</taxon>
        <taxon>Chromatiales</taxon>
        <taxon>Granulosicoccaceae</taxon>
        <taxon>Granulosicoccus</taxon>
    </lineage>
</organism>
<feature type="region of interest" description="Disordered" evidence="3">
    <location>
        <begin position="1"/>
        <end position="23"/>
    </location>
</feature>
<dbReference type="PRINTS" id="PR00455">
    <property type="entry name" value="HTHTETR"/>
</dbReference>
<evidence type="ECO:0000256" key="2">
    <source>
        <dbReference type="PROSITE-ProRule" id="PRU00335"/>
    </source>
</evidence>
<evidence type="ECO:0000259" key="4">
    <source>
        <dbReference type="PROSITE" id="PS50977"/>
    </source>
</evidence>
<evidence type="ECO:0000313" key="5">
    <source>
        <dbReference type="EMBL" id="ASJ73324.1"/>
    </source>
</evidence>
<feature type="DNA-binding region" description="H-T-H motif" evidence="2">
    <location>
        <begin position="50"/>
        <end position="69"/>
    </location>
</feature>
<keyword evidence="6" id="KW-1185">Reference proteome</keyword>
<sequence length="229" mass="26202">MSVPEKKDPSLRKAVKTKATAPRRDAERSRRLILDAALVEFSEKGFAGARVDTIATQAGVSKPMIYNYYGDKDDLYAAALREAYIQIRAGERELHLEDMTPEEAIRTLVSFTLSHFKSKPWFISMLNTENLRGGSTIRKIHDVSEIQSMLLQELKKILERGQIEGVFRRGIDPVDLYITIASLCYFPISNAHTLRVVFKKPVDEDGWLNQRRLDAEEMIIRFLRPDTSE</sequence>
<keyword evidence="1 2" id="KW-0238">DNA-binding</keyword>
<accession>A0A2Z2P1A0</accession>
<dbReference type="Gene3D" id="1.10.357.10">
    <property type="entry name" value="Tetracycline Repressor, domain 2"/>
    <property type="match status" value="1"/>
</dbReference>
<dbReference type="InterPro" id="IPR036271">
    <property type="entry name" value="Tet_transcr_reg_TetR-rel_C_sf"/>
</dbReference>
<dbReference type="PANTHER" id="PTHR30328">
    <property type="entry name" value="TRANSCRIPTIONAL REPRESSOR"/>
    <property type="match status" value="1"/>
</dbReference>
<dbReference type="PANTHER" id="PTHR30328:SF54">
    <property type="entry name" value="HTH-TYPE TRANSCRIPTIONAL REPRESSOR SCO4008"/>
    <property type="match status" value="1"/>
</dbReference>
<evidence type="ECO:0000256" key="3">
    <source>
        <dbReference type="SAM" id="MobiDB-lite"/>
    </source>
</evidence>
<dbReference type="RefSeq" id="WP_088918536.1">
    <property type="nucleotide sequence ID" value="NZ_CP018632.1"/>
</dbReference>
<dbReference type="OrthoDB" id="116240at2"/>
<dbReference type="InterPro" id="IPR041474">
    <property type="entry name" value="NicS_C"/>
</dbReference>
<dbReference type="SUPFAM" id="SSF48498">
    <property type="entry name" value="Tetracyclin repressor-like, C-terminal domain"/>
    <property type="match status" value="1"/>
</dbReference>
<dbReference type="InterPro" id="IPR050109">
    <property type="entry name" value="HTH-type_TetR-like_transc_reg"/>
</dbReference>
<dbReference type="InterPro" id="IPR009057">
    <property type="entry name" value="Homeodomain-like_sf"/>
</dbReference>
<feature type="compositionally biased region" description="Basic and acidic residues" evidence="3">
    <location>
        <begin position="1"/>
        <end position="11"/>
    </location>
</feature>
<dbReference type="KEGG" id="gai:IMCC3135_16210"/>
<dbReference type="Proteomes" id="UP000250079">
    <property type="component" value="Chromosome"/>
</dbReference>
<dbReference type="PROSITE" id="PS50977">
    <property type="entry name" value="HTH_TETR_2"/>
    <property type="match status" value="1"/>
</dbReference>
<dbReference type="Pfam" id="PF00440">
    <property type="entry name" value="TetR_N"/>
    <property type="match status" value="1"/>
</dbReference>
<feature type="domain" description="HTH tetR-type" evidence="4">
    <location>
        <begin position="27"/>
        <end position="87"/>
    </location>
</feature>
<name>A0A2Z2P1A0_9GAMM</name>